<dbReference type="PANTHER" id="PTHR47447:SF12">
    <property type="entry name" value="PENTATRICOPEPTIDE REPEAT-CONTAINING PROTEIN ATP4 HOMOLOG, CHLOROPLASTIC"/>
    <property type="match status" value="1"/>
</dbReference>
<sequence>MASLKLSLSWDSVDSKKLSFYVNPSHLPDQCSSFSFTSCFHVARAASMLTSLTRLKHIRVEPANVPDPNPVDRDTPFSSKNELVNENPKLVEGRKGQNREKGITRNVGFRFGSRRNGNEVEKGDLFVCGNSGLDVDYTAIKPDLNLEHCNSILKRLEKSNDGNALRFFEWLRSNGKLDGNVMAYRLVLRVLGRRLDWDAAEIMVRQAKCDSGCELDFQVFNTIIYACSKRGLVEMGAKWFRMMLEHGVQPNVATYGMLMGLYQKGWNVRDAEFALSQMRSSGIVCQSAYSAMITIYTRLSLYDKAEEVISFMREDKVALNLENWLVMLNAYSQSGKLEEAEQVLVSMQEAGFSPNIVAYNTLITGYGRASNMDAAQRVFLSIRQVGLEPDGTTYRSMIEGWGRTGNYKEAAWYYRAMKQLGFKPSSSNLYTLLTLQAKHGDEEGAIRTLDDMLKMRCQHSSILGTVLQAYEKAERIYKVPLVITGSFYQHVLDDQTSCSILVMAYVKSGLVNDAIKVLGSKRWKDPVFEDNLYHLLICSCKELDDLENAVKIFSQIPNSENKPNLHIMCTMIDIYSVMGHFNEAEKLYLKLKSSGVALDMIGFSIVVRMYVKAGSLKDACSVLQMMEKQKDIVPDIYLFRDMLRIYQKCNMQEKLMNLYYRILKSGISWDQEMYNCFINCCARALPVDELSKIFNRMLHHGFAPNTITFNVMLDVYGKAKLFRKVKKLFWMAKTRGLVDVISYNTIISAYGQNKDFKNMSSTIREMQFNGFSVSLEAYNCMLDAYGKEGEMEKFRSVLQRMKESNCASDHYTYNIMINIYGERRWIDEVAAVLTELKECGLRPDLCSYNTLIKAYGIAGMVEDAVGLIKEMRGNGIEPDRITYSNLITALRKNDKFLEAVKWSLWMKQMEMENASDDQTSCSILVMAYVKSGLVNDAIKVLGSKRWKDPVFEDNLYHLLICSCKELDDLENAVKIFSQIPNSENKPNLHIMCTMIDIYSVMGHFNEAEKLYLKLKSSGVALDMIGFSIVVRMYVKAGSLKDACSVLQMMEKQKDIVPDIYLFRDMLRIYQKCNMQEKLMNLYYRILKSGISWDQEMYNCFINCCARALPVDELSKIFNRMLHHGFAPNTITFNVMLDVYGKAKLFRKVKKLFWMAKTRGLVDVISYNTIISAYGQNKDFKNMSSTIREMQFNGFSVSLEAYNCMLDAYGKEGEMEKFRSVLQRMKESNCASDHYTYNIMINIYGERRWIDEVAAVLTELKECGLRPDLCSYNTLIKAYGIAGMVEDAVGLIKEMRGNGIEPDRITYSNLITALRKNDKFLEAVKWSLWMKQMEMENASGPT</sequence>
<dbReference type="PROSITE" id="PS51375">
    <property type="entry name" value="PPR"/>
    <property type="match status" value="16"/>
</dbReference>
<feature type="repeat" description="PPR" evidence="3">
    <location>
        <begin position="739"/>
        <end position="773"/>
    </location>
</feature>
<gene>
    <name evidence="4" type="ORF">GOBAR_AA07977</name>
</gene>
<dbReference type="Pfam" id="PF13041">
    <property type="entry name" value="PPR_2"/>
    <property type="match status" value="8"/>
</dbReference>
<feature type="repeat" description="PPR" evidence="3">
    <location>
        <begin position="809"/>
        <end position="843"/>
    </location>
</feature>
<evidence type="ECO:0008006" key="6">
    <source>
        <dbReference type="Google" id="ProtNLM"/>
    </source>
</evidence>
<dbReference type="Gene3D" id="1.25.40.10">
    <property type="entry name" value="Tetratricopeptide repeat domain"/>
    <property type="match status" value="8"/>
</dbReference>
<dbReference type="InterPro" id="IPR002885">
    <property type="entry name" value="PPR_rpt"/>
</dbReference>
<feature type="repeat" description="PPR" evidence="3">
    <location>
        <begin position="1162"/>
        <end position="1196"/>
    </location>
</feature>
<feature type="repeat" description="PPR" evidence="3">
    <location>
        <begin position="1232"/>
        <end position="1266"/>
    </location>
</feature>
<dbReference type="GO" id="GO:0003729">
    <property type="term" value="F:mRNA binding"/>
    <property type="evidence" value="ECO:0007669"/>
    <property type="project" value="TreeGrafter"/>
</dbReference>
<feature type="repeat" description="PPR" evidence="3">
    <location>
        <begin position="987"/>
        <end position="1021"/>
    </location>
</feature>
<keyword evidence="2" id="KW-0677">Repeat</keyword>
<dbReference type="InterPro" id="IPR011990">
    <property type="entry name" value="TPR-like_helical_dom_sf"/>
</dbReference>
<feature type="repeat" description="PPR" evidence="3">
    <location>
        <begin position="390"/>
        <end position="424"/>
    </location>
</feature>
<dbReference type="FunFam" id="1.25.40.10:FF:003613">
    <property type="entry name" value="Pentatricopeptide repeat-containing protein At3g23020"/>
    <property type="match status" value="2"/>
</dbReference>
<feature type="repeat" description="PPR" evidence="3">
    <location>
        <begin position="1197"/>
        <end position="1231"/>
    </location>
</feature>
<name>A0A2P5YAU1_GOSBA</name>
<dbReference type="GO" id="GO:0045727">
    <property type="term" value="P:positive regulation of translation"/>
    <property type="evidence" value="ECO:0007669"/>
    <property type="project" value="TreeGrafter"/>
</dbReference>
<accession>A0A2P5YAU1</accession>
<dbReference type="Pfam" id="PF01535">
    <property type="entry name" value="PPR"/>
    <property type="match status" value="10"/>
</dbReference>
<evidence type="ECO:0000256" key="3">
    <source>
        <dbReference type="PROSITE-ProRule" id="PRU00708"/>
    </source>
</evidence>
<feature type="repeat" description="PPR" evidence="3">
    <location>
        <begin position="670"/>
        <end position="704"/>
    </location>
</feature>
<dbReference type="OrthoDB" id="185373at2759"/>
<dbReference type="GO" id="GO:0042134">
    <property type="term" value="F:rRNA primary transcript binding"/>
    <property type="evidence" value="ECO:0007669"/>
    <property type="project" value="TreeGrafter"/>
</dbReference>
<feature type="repeat" description="PPR" evidence="3">
    <location>
        <begin position="844"/>
        <end position="878"/>
    </location>
</feature>
<proteinExistence type="inferred from homology"/>
<feature type="repeat" description="PPR" evidence="3">
    <location>
        <begin position="216"/>
        <end position="250"/>
    </location>
</feature>
<dbReference type="GO" id="GO:0009570">
    <property type="term" value="C:chloroplast stroma"/>
    <property type="evidence" value="ECO:0007669"/>
    <property type="project" value="TreeGrafter"/>
</dbReference>
<dbReference type="NCBIfam" id="TIGR00756">
    <property type="entry name" value="PPR"/>
    <property type="match status" value="16"/>
</dbReference>
<feature type="repeat" description="PPR" evidence="3">
    <location>
        <begin position="1093"/>
        <end position="1127"/>
    </location>
</feature>
<evidence type="ECO:0000256" key="2">
    <source>
        <dbReference type="ARBA" id="ARBA00022737"/>
    </source>
</evidence>
<evidence type="ECO:0000256" key="1">
    <source>
        <dbReference type="ARBA" id="ARBA00007626"/>
    </source>
</evidence>
<dbReference type="PANTHER" id="PTHR47447">
    <property type="entry name" value="OS03G0856100 PROTEIN"/>
    <property type="match status" value="1"/>
</dbReference>
<protein>
    <recommendedName>
        <fullName evidence="6">Pentacotripeptide-repeat region of PRORP domain-containing protein</fullName>
    </recommendedName>
</protein>
<reference evidence="4 5" key="1">
    <citation type="submission" date="2015-01" db="EMBL/GenBank/DDBJ databases">
        <title>Genome of allotetraploid Gossypium barbadense reveals genomic plasticity and fiber elongation in cotton evolution.</title>
        <authorList>
            <person name="Chen X."/>
            <person name="Liu X."/>
            <person name="Zhao B."/>
            <person name="Zheng H."/>
            <person name="Hu Y."/>
            <person name="Lu G."/>
            <person name="Yang C."/>
            <person name="Chen J."/>
            <person name="Shan C."/>
            <person name="Zhang L."/>
            <person name="Zhou Y."/>
            <person name="Wang L."/>
            <person name="Guo W."/>
            <person name="Bai Y."/>
            <person name="Ruan J."/>
            <person name="Shangguan X."/>
            <person name="Mao Y."/>
            <person name="Jiang J."/>
            <person name="Zhu Y."/>
            <person name="Lei J."/>
            <person name="Kang H."/>
            <person name="Chen S."/>
            <person name="He X."/>
            <person name="Wang R."/>
            <person name="Wang Y."/>
            <person name="Chen J."/>
            <person name="Wang L."/>
            <person name="Yu S."/>
            <person name="Wang B."/>
            <person name="Wei J."/>
            <person name="Song S."/>
            <person name="Lu X."/>
            <person name="Gao Z."/>
            <person name="Gu W."/>
            <person name="Deng X."/>
            <person name="Ma D."/>
            <person name="Wang S."/>
            <person name="Liang W."/>
            <person name="Fang L."/>
            <person name="Cai C."/>
            <person name="Zhu X."/>
            <person name="Zhou B."/>
            <person name="Zhang Y."/>
            <person name="Chen Z."/>
            <person name="Xu S."/>
            <person name="Zhu R."/>
            <person name="Wang S."/>
            <person name="Zhang T."/>
            <person name="Zhao G."/>
        </authorList>
    </citation>
    <scope>NUCLEOTIDE SEQUENCE [LARGE SCALE GENOMIC DNA]</scope>
    <source>
        <strain evidence="5">cv. Xinhai21</strain>
        <tissue evidence="4">Leaf</tissue>
    </source>
</reference>
<feature type="repeat" description="PPR" evidence="3">
    <location>
        <begin position="774"/>
        <end position="808"/>
    </location>
</feature>
<feature type="repeat" description="PPR" evidence="3">
    <location>
        <begin position="1267"/>
        <end position="1301"/>
    </location>
</feature>
<feature type="repeat" description="PPR" evidence="3">
    <location>
        <begin position="355"/>
        <end position="389"/>
    </location>
</feature>
<feature type="repeat" description="PPR" evidence="3">
    <location>
        <begin position="320"/>
        <end position="354"/>
    </location>
</feature>
<comment type="similarity">
    <text evidence="1">Belongs to the PPR family. P subfamily.</text>
</comment>
<organism evidence="4 5">
    <name type="scientific">Gossypium barbadense</name>
    <name type="common">Sea Island cotton</name>
    <name type="synonym">Hibiscus barbadensis</name>
    <dbReference type="NCBI Taxonomy" id="3634"/>
    <lineage>
        <taxon>Eukaryota</taxon>
        <taxon>Viridiplantae</taxon>
        <taxon>Streptophyta</taxon>
        <taxon>Embryophyta</taxon>
        <taxon>Tracheophyta</taxon>
        <taxon>Spermatophyta</taxon>
        <taxon>Magnoliopsida</taxon>
        <taxon>eudicotyledons</taxon>
        <taxon>Gunneridae</taxon>
        <taxon>Pentapetalae</taxon>
        <taxon>rosids</taxon>
        <taxon>malvids</taxon>
        <taxon>Malvales</taxon>
        <taxon>Malvaceae</taxon>
        <taxon>Malvoideae</taxon>
        <taxon>Gossypium</taxon>
    </lineage>
</organism>
<evidence type="ECO:0000313" key="5">
    <source>
        <dbReference type="Proteomes" id="UP000239757"/>
    </source>
</evidence>
<dbReference type="Proteomes" id="UP000239757">
    <property type="component" value="Unassembled WGS sequence"/>
</dbReference>
<dbReference type="EMBL" id="KZ663451">
    <property type="protein sequence ID" value="PPS12661.1"/>
    <property type="molecule type" value="Genomic_DNA"/>
</dbReference>
<evidence type="ECO:0000313" key="4">
    <source>
        <dbReference type="EMBL" id="PPS12661.1"/>
    </source>
</evidence>
<feature type="repeat" description="PPR" evidence="3">
    <location>
        <begin position="564"/>
        <end position="598"/>
    </location>
</feature>